<organism evidence="1 2">
    <name type="scientific">Campylobacter ureolyticus</name>
    <dbReference type="NCBI Taxonomy" id="827"/>
    <lineage>
        <taxon>Bacteria</taxon>
        <taxon>Pseudomonadati</taxon>
        <taxon>Campylobacterota</taxon>
        <taxon>Epsilonproteobacteria</taxon>
        <taxon>Campylobacterales</taxon>
        <taxon>Campylobacteraceae</taxon>
        <taxon>Campylobacter</taxon>
    </lineage>
</organism>
<evidence type="ECO:0000313" key="2">
    <source>
        <dbReference type="Proteomes" id="UP000234639"/>
    </source>
</evidence>
<sequence length="94" mass="11021">MKKAFFILFLVLNLSFSKDLVDDFFEEIISSCYLKNYDGLKQMLDENKSIANSQIKGVMALDFVLNLDTLKFDEIKNSKFREILDNLDFKTCKF</sequence>
<dbReference type="RefSeq" id="WP_101636996.1">
    <property type="nucleotide sequence ID" value="NZ_JAPXGM010000001.1"/>
</dbReference>
<dbReference type="EMBL" id="PKHU01000003">
    <property type="protein sequence ID" value="PKZ29410.1"/>
    <property type="molecule type" value="Genomic_DNA"/>
</dbReference>
<proteinExistence type="predicted"/>
<accession>A0A2I1NAJ6</accession>
<reference evidence="1 2" key="1">
    <citation type="submission" date="2017-12" db="EMBL/GenBank/DDBJ databases">
        <title>Phylogenetic diversity of female urinary microbiome.</title>
        <authorList>
            <person name="Thomas-White K."/>
            <person name="Wolfe A.J."/>
        </authorList>
    </citation>
    <scope>NUCLEOTIDE SEQUENCE [LARGE SCALE GENOMIC DNA]</scope>
    <source>
        <strain evidence="1 2">UMB0112</strain>
    </source>
</reference>
<evidence type="ECO:0000313" key="1">
    <source>
        <dbReference type="EMBL" id="PKZ29410.1"/>
    </source>
</evidence>
<dbReference type="Proteomes" id="UP000234639">
    <property type="component" value="Unassembled WGS sequence"/>
</dbReference>
<protein>
    <submittedName>
        <fullName evidence="1">Uncharacterized protein</fullName>
    </submittedName>
</protein>
<dbReference type="AlphaFoldDB" id="A0A2I1NAJ6"/>
<gene>
    <name evidence="1" type="ORF">CYJ41_03375</name>
</gene>
<comment type="caution">
    <text evidence="1">The sequence shown here is derived from an EMBL/GenBank/DDBJ whole genome shotgun (WGS) entry which is preliminary data.</text>
</comment>
<name>A0A2I1NAJ6_9BACT</name>